<organism evidence="1">
    <name type="scientific">Arundo donax</name>
    <name type="common">Giant reed</name>
    <name type="synonym">Donax arundinaceus</name>
    <dbReference type="NCBI Taxonomy" id="35708"/>
    <lineage>
        <taxon>Eukaryota</taxon>
        <taxon>Viridiplantae</taxon>
        <taxon>Streptophyta</taxon>
        <taxon>Embryophyta</taxon>
        <taxon>Tracheophyta</taxon>
        <taxon>Spermatophyta</taxon>
        <taxon>Magnoliopsida</taxon>
        <taxon>Liliopsida</taxon>
        <taxon>Poales</taxon>
        <taxon>Poaceae</taxon>
        <taxon>PACMAD clade</taxon>
        <taxon>Arundinoideae</taxon>
        <taxon>Arundineae</taxon>
        <taxon>Arundo</taxon>
    </lineage>
</organism>
<proteinExistence type="predicted"/>
<accession>A0A0A9GML2</accession>
<name>A0A0A9GML2_ARUDO</name>
<dbReference type="AlphaFoldDB" id="A0A0A9GML2"/>
<reference evidence="1" key="2">
    <citation type="journal article" date="2015" name="Data Brief">
        <title>Shoot transcriptome of the giant reed, Arundo donax.</title>
        <authorList>
            <person name="Barrero R.A."/>
            <person name="Guerrero F.D."/>
            <person name="Moolhuijzen P."/>
            <person name="Goolsby J.A."/>
            <person name="Tidwell J."/>
            <person name="Bellgard S.E."/>
            <person name="Bellgard M.I."/>
        </authorList>
    </citation>
    <scope>NUCLEOTIDE SEQUENCE</scope>
    <source>
        <tissue evidence="1">Shoot tissue taken approximately 20 cm above the soil surface</tissue>
    </source>
</reference>
<sequence length="22" mass="2705">MNLSSYEEYSLQSFFLMARMQE</sequence>
<protein>
    <submittedName>
        <fullName evidence="1">Uncharacterized protein</fullName>
    </submittedName>
</protein>
<evidence type="ECO:0000313" key="1">
    <source>
        <dbReference type="EMBL" id="JAE25717.1"/>
    </source>
</evidence>
<dbReference type="EMBL" id="GBRH01172179">
    <property type="protein sequence ID" value="JAE25717.1"/>
    <property type="molecule type" value="Transcribed_RNA"/>
</dbReference>
<reference evidence="1" key="1">
    <citation type="submission" date="2014-09" db="EMBL/GenBank/DDBJ databases">
        <authorList>
            <person name="Magalhaes I.L.F."/>
            <person name="Oliveira U."/>
            <person name="Santos F.R."/>
            <person name="Vidigal T.H.D.A."/>
            <person name="Brescovit A.D."/>
            <person name="Santos A.J."/>
        </authorList>
    </citation>
    <scope>NUCLEOTIDE SEQUENCE</scope>
    <source>
        <tissue evidence="1">Shoot tissue taken approximately 20 cm above the soil surface</tissue>
    </source>
</reference>